<gene>
    <name evidence="3" type="ORF">CALCODRAFT_426263</name>
</gene>
<feature type="transmembrane region" description="Helical" evidence="1">
    <location>
        <begin position="140"/>
        <end position="165"/>
    </location>
</feature>
<dbReference type="STRING" id="1353952.A0A165JVX8"/>
<keyword evidence="1" id="KW-0812">Transmembrane</keyword>
<dbReference type="InParanoid" id="A0A165JVX8"/>
<evidence type="ECO:0000259" key="2">
    <source>
        <dbReference type="Pfam" id="PF20153"/>
    </source>
</evidence>
<sequence>MNADPPHLPHIPPLEETRPWEHPGVAREFINDIPDYLGKGPNAPIWTLYATKAKDFDGEMLETWDKTMDVLLIFSALFSAVVTAFLVLSLALLQPDNAGATFDALAGISAQLSALTSNDADRTSIIAAYQPNVSSNLSVAYIWINVLWFTSLAISLFTSVLVMLIKQWLRAY</sequence>
<name>A0A165JVX8_9BASI</name>
<dbReference type="Proteomes" id="UP000076842">
    <property type="component" value="Unassembled WGS sequence"/>
</dbReference>
<keyword evidence="1" id="KW-1133">Transmembrane helix</keyword>
<evidence type="ECO:0000256" key="1">
    <source>
        <dbReference type="SAM" id="Phobius"/>
    </source>
</evidence>
<feature type="domain" description="DUF6535" evidence="2">
    <location>
        <begin position="46"/>
        <end position="172"/>
    </location>
</feature>
<evidence type="ECO:0000313" key="4">
    <source>
        <dbReference type="Proteomes" id="UP000076842"/>
    </source>
</evidence>
<evidence type="ECO:0000313" key="3">
    <source>
        <dbReference type="EMBL" id="KZT62343.1"/>
    </source>
</evidence>
<feature type="transmembrane region" description="Helical" evidence="1">
    <location>
        <begin position="70"/>
        <end position="93"/>
    </location>
</feature>
<keyword evidence="4" id="KW-1185">Reference proteome</keyword>
<dbReference type="EMBL" id="KV423917">
    <property type="protein sequence ID" value="KZT62343.1"/>
    <property type="molecule type" value="Genomic_DNA"/>
</dbReference>
<proteinExistence type="predicted"/>
<protein>
    <recommendedName>
        <fullName evidence="2">DUF6535 domain-containing protein</fullName>
    </recommendedName>
</protein>
<dbReference type="OrthoDB" id="3221808at2759"/>
<organism evidence="3 4">
    <name type="scientific">Calocera cornea HHB12733</name>
    <dbReference type="NCBI Taxonomy" id="1353952"/>
    <lineage>
        <taxon>Eukaryota</taxon>
        <taxon>Fungi</taxon>
        <taxon>Dikarya</taxon>
        <taxon>Basidiomycota</taxon>
        <taxon>Agaricomycotina</taxon>
        <taxon>Dacrymycetes</taxon>
        <taxon>Dacrymycetales</taxon>
        <taxon>Dacrymycetaceae</taxon>
        <taxon>Calocera</taxon>
    </lineage>
</organism>
<dbReference type="Pfam" id="PF20153">
    <property type="entry name" value="DUF6535"/>
    <property type="match status" value="1"/>
</dbReference>
<reference evidence="3 4" key="1">
    <citation type="journal article" date="2016" name="Mol. Biol. Evol.">
        <title>Comparative Genomics of Early-Diverging Mushroom-Forming Fungi Provides Insights into the Origins of Lignocellulose Decay Capabilities.</title>
        <authorList>
            <person name="Nagy L.G."/>
            <person name="Riley R."/>
            <person name="Tritt A."/>
            <person name="Adam C."/>
            <person name="Daum C."/>
            <person name="Floudas D."/>
            <person name="Sun H."/>
            <person name="Yadav J.S."/>
            <person name="Pangilinan J."/>
            <person name="Larsson K.H."/>
            <person name="Matsuura K."/>
            <person name="Barry K."/>
            <person name="Labutti K."/>
            <person name="Kuo R."/>
            <person name="Ohm R.A."/>
            <person name="Bhattacharya S.S."/>
            <person name="Shirouzu T."/>
            <person name="Yoshinaga Y."/>
            <person name="Martin F.M."/>
            <person name="Grigoriev I.V."/>
            <person name="Hibbett D.S."/>
        </authorList>
    </citation>
    <scope>NUCLEOTIDE SEQUENCE [LARGE SCALE GENOMIC DNA]</scope>
    <source>
        <strain evidence="3 4">HHB12733</strain>
    </source>
</reference>
<keyword evidence="1" id="KW-0472">Membrane</keyword>
<accession>A0A165JVX8</accession>
<feature type="non-terminal residue" evidence="3">
    <location>
        <position position="172"/>
    </location>
</feature>
<dbReference type="InterPro" id="IPR045338">
    <property type="entry name" value="DUF6535"/>
</dbReference>
<dbReference type="AlphaFoldDB" id="A0A165JVX8"/>